<evidence type="ECO:0000256" key="3">
    <source>
        <dbReference type="ARBA" id="ARBA00022840"/>
    </source>
</evidence>
<organism evidence="7 9">
    <name type="scientific">Methanoculleus marisnigri</name>
    <dbReference type="NCBI Taxonomy" id="2198"/>
    <lineage>
        <taxon>Archaea</taxon>
        <taxon>Methanobacteriati</taxon>
        <taxon>Methanobacteriota</taxon>
        <taxon>Stenosarchaea group</taxon>
        <taxon>Methanomicrobia</taxon>
        <taxon>Methanomicrobiales</taxon>
        <taxon>Methanomicrobiaceae</taxon>
        <taxon>Methanoculleus</taxon>
    </lineage>
</organism>
<dbReference type="Proteomes" id="UP000054323">
    <property type="component" value="Unassembled WGS sequence"/>
</dbReference>
<feature type="region of interest" description="Disordered" evidence="6">
    <location>
        <begin position="1"/>
        <end position="26"/>
    </location>
</feature>
<dbReference type="AlphaFoldDB" id="A0A117LRP8"/>
<reference evidence="7" key="1">
    <citation type="journal article" date="2015" name="MBio">
        <title>Genome-resolved metagenomic analysis reveals roles for candidate phyla and other microbial community members in biogeochemical transformations in oil reservoirs.</title>
        <authorList>
            <person name="Hu P."/>
            <person name="Tom L."/>
            <person name="Singh A."/>
            <person name="Thomas B.C."/>
            <person name="Baker B.J."/>
            <person name="Piceno Y.M."/>
            <person name="Andersen G.L."/>
            <person name="Banfield J.F."/>
        </authorList>
    </citation>
    <scope>NUCLEOTIDE SEQUENCE [LARGE SCALE GENOMIC DNA]</scope>
    <source>
        <strain evidence="7">62_101</strain>
        <strain evidence="8">63_41</strain>
    </source>
</reference>
<reference evidence="9 10" key="2">
    <citation type="journal article" date="2015" name="MBio">
        <title>Genome-Resolved Metagenomic Analysis Reveals Roles for Candidate Phyla and Other Microbial Community Members in Biogeochemical Transformations in Oil Reservoirs.</title>
        <authorList>
            <person name="Hu P."/>
            <person name="Tom L."/>
            <person name="Singh A."/>
            <person name="Thomas B.C."/>
            <person name="Baker B.J."/>
            <person name="Piceno Y.M."/>
            <person name="Andersen G.L."/>
            <person name="Banfield J.F."/>
        </authorList>
    </citation>
    <scope>NUCLEOTIDE SEQUENCE [LARGE SCALE GENOMIC DNA]</scope>
</reference>
<dbReference type="GO" id="GO:0140663">
    <property type="term" value="F:ATP-dependent FeS chaperone activity"/>
    <property type="evidence" value="ECO:0007669"/>
    <property type="project" value="InterPro"/>
</dbReference>
<dbReference type="Gene3D" id="3.40.50.300">
    <property type="entry name" value="P-loop containing nucleotide triphosphate hydrolases"/>
    <property type="match status" value="1"/>
</dbReference>
<dbReference type="PANTHER" id="PTHR23264:SF19">
    <property type="entry name" value="CYTOSOLIC FE-S CLUSTER ASSEMBLY FACTOR NUBP2"/>
    <property type="match status" value="1"/>
</dbReference>
<name>A0A117LRP8_9EURY</name>
<keyword evidence="3 7" id="KW-0067">ATP-binding</keyword>
<dbReference type="InterPro" id="IPR027417">
    <property type="entry name" value="P-loop_NTPase"/>
</dbReference>
<dbReference type="InterPro" id="IPR019591">
    <property type="entry name" value="Mrp/NBP35_ATP-bd"/>
</dbReference>
<gene>
    <name evidence="7" type="ORF">XD82_0135</name>
    <name evidence="8" type="ORF">XE10_0115</name>
</gene>
<keyword evidence="2" id="KW-0547">Nucleotide-binding</keyword>
<evidence type="ECO:0000256" key="5">
    <source>
        <dbReference type="ARBA" id="ARBA00023014"/>
    </source>
</evidence>
<dbReference type="EMBL" id="LGGD01000007">
    <property type="protein sequence ID" value="KUK63759.1"/>
    <property type="molecule type" value="Genomic_DNA"/>
</dbReference>
<dbReference type="InterPro" id="IPR033756">
    <property type="entry name" value="YlxH/NBP35"/>
</dbReference>
<dbReference type="GO" id="GO:0016226">
    <property type="term" value="P:iron-sulfur cluster assembly"/>
    <property type="evidence" value="ECO:0007669"/>
    <property type="project" value="InterPro"/>
</dbReference>
<evidence type="ECO:0000313" key="8">
    <source>
        <dbReference type="EMBL" id="KUL05597.1"/>
    </source>
</evidence>
<dbReference type="GO" id="GO:0051536">
    <property type="term" value="F:iron-sulfur cluster binding"/>
    <property type="evidence" value="ECO:0007669"/>
    <property type="project" value="UniProtKB-KW"/>
</dbReference>
<comment type="caution">
    <text evidence="7">The sequence shown here is derived from an EMBL/GenBank/DDBJ whole genome shotgun (WGS) entry which is preliminary data.</text>
</comment>
<dbReference type="EMBL" id="LGHE01000006">
    <property type="protein sequence ID" value="KUL05597.1"/>
    <property type="molecule type" value="Genomic_DNA"/>
</dbReference>
<evidence type="ECO:0000256" key="2">
    <source>
        <dbReference type="ARBA" id="ARBA00022741"/>
    </source>
</evidence>
<dbReference type="PANTHER" id="PTHR23264">
    <property type="entry name" value="NUCLEOTIDE-BINDING PROTEIN NBP35 YEAST -RELATED"/>
    <property type="match status" value="1"/>
</dbReference>
<keyword evidence="4" id="KW-0408">Iron</keyword>
<evidence type="ECO:0000313" key="9">
    <source>
        <dbReference type="Proteomes" id="UP000054323"/>
    </source>
</evidence>
<evidence type="ECO:0000256" key="1">
    <source>
        <dbReference type="ARBA" id="ARBA00022723"/>
    </source>
</evidence>
<keyword evidence="1" id="KW-0479">Metal-binding</keyword>
<dbReference type="GO" id="GO:0005524">
    <property type="term" value="F:ATP binding"/>
    <property type="evidence" value="ECO:0007669"/>
    <property type="project" value="UniProtKB-KW"/>
</dbReference>
<accession>A0A117LRP8</accession>
<sequence length="191" mass="20544">MVETDNTTKNAETGSNNAPDTGQQQKNPFEKVAVSVKHVILVLSGKGGVGKTTVAANLAMALANHGYQTGLLDLDIHGPNIPKMMGIEETKLTSTNGTTIEPVYVVPSLGVVSMAFLLPDSLEKRLSDVESKINDLYSRLMGKESQKSDKIEIGSAAKGIRTPVVGVKGRHDWPLHYSSMHNVPYNFDARG</sequence>
<dbReference type="Proteomes" id="UP000054598">
    <property type="component" value="Unassembled WGS sequence"/>
</dbReference>
<protein>
    <submittedName>
        <fullName evidence="7">ATP-binding protein</fullName>
    </submittedName>
</protein>
<proteinExistence type="predicted"/>
<dbReference type="SUPFAM" id="SSF52540">
    <property type="entry name" value="P-loop containing nucleoside triphosphate hydrolases"/>
    <property type="match status" value="1"/>
</dbReference>
<dbReference type="Pfam" id="PF10609">
    <property type="entry name" value="ParA"/>
    <property type="match status" value="1"/>
</dbReference>
<dbReference type="GO" id="GO:0005829">
    <property type="term" value="C:cytosol"/>
    <property type="evidence" value="ECO:0007669"/>
    <property type="project" value="TreeGrafter"/>
</dbReference>
<dbReference type="GO" id="GO:0046872">
    <property type="term" value="F:metal ion binding"/>
    <property type="evidence" value="ECO:0007669"/>
    <property type="project" value="UniProtKB-KW"/>
</dbReference>
<evidence type="ECO:0000313" key="7">
    <source>
        <dbReference type="EMBL" id="KUK63759.1"/>
    </source>
</evidence>
<evidence type="ECO:0000256" key="4">
    <source>
        <dbReference type="ARBA" id="ARBA00023004"/>
    </source>
</evidence>
<keyword evidence="5" id="KW-0411">Iron-sulfur</keyword>
<evidence type="ECO:0000256" key="6">
    <source>
        <dbReference type="SAM" id="MobiDB-lite"/>
    </source>
</evidence>
<evidence type="ECO:0000313" key="10">
    <source>
        <dbReference type="Proteomes" id="UP000054598"/>
    </source>
</evidence>